<evidence type="ECO:0000259" key="2">
    <source>
        <dbReference type="Pfam" id="PF14436"/>
    </source>
</evidence>
<feature type="chain" id="PRO_5039335172" evidence="1">
    <location>
        <begin position="26"/>
        <end position="178"/>
    </location>
</feature>
<dbReference type="GO" id="GO:0004519">
    <property type="term" value="F:endonuclease activity"/>
    <property type="evidence" value="ECO:0007669"/>
    <property type="project" value="InterPro"/>
</dbReference>
<dbReference type="InterPro" id="IPR029501">
    <property type="entry name" value="EndoU_bac"/>
</dbReference>
<dbReference type="Pfam" id="PF14436">
    <property type="entry name" value="EndoU_bacteria"/>
    <property type="match status" value="1"/>
</dbReference>
<accession>A0A9D1PN92</accession>
<organism evidence="3 4">
    <name type="scientific">Candidatus Pseudogracilibacillus intestinigallinarum</name>
    <dbReference type="NCBI Taxonomy" id="2838742"/>
    <lineage>
        <taxon>Bacteria</taxon>
        <taxon>Bacillati</taxon>
        <taxon>Bacillota</taxon>
        <taxon>Bacilli</taxon>
        <taxon>Bacillales</taxon>
        <taxon>Bacillaceae</taxon>
        <taxon>Pseudogracilibacillus</taxon>
    </lineage>
</organism>
<gene>
    <name evidence="3" type="ORF">H9895_09870</name>
</gene>
<evidence type="ECO:0000313" key="4">
    <source>
        <dbReference type="Proteomes" id="UP000823937"/>
    </source>
</evidence>
<reference evidence="3" key="1">
    <citation type="journal article" date="2021" name="PeerJ">
        <title>Extensive microbial diversity within the chicken gut microbiome revealed by metagenomics and culture.</title>
        <authorList>
            <person name="Gilroy R."/>
            <person name="Ravi A."/>
            <person name="Getino M."/>
            <person name="Pursley I."/>
            <person name="Horton D.L."/>
            <person name="Alikhan N.F."/>
            <person name="Baker D."/>
            <person name="Gharbi K."/>
            <person name="Hall N."/>
            <person name="Watson M."/>
            <person name="Adriaenssens E.M."/>
            <person name="Foster-Nyarko E."/>
            <person name="Jarju S."/>
            <person name="Secka A."/>
            <person name="Antonio M."/>
            <person name="Oren A."/>
            <person name="Chaudhuri R.R."/>
            <person name="La Ragione R."/>
            <person name="Hildebrand F."/>
            <person name="Pallen M.J."/>
        </authorList>
    </citation>
    <scope>NUCLEOTIDE SEQUENCE</scope>
    <source>
        <strain evidence="3">CHK169-2315</strain>
    </source>
</reference>
<comment type="caution">
    <text evidence="3">The sequence shown here is derived from an EMBL/GenBank/DDBJ whole genome shotgun (WGS) entry which is preliminary data.</text>
</comment>
<feature type="signal peptide" evidence="1">
    <location>
        <begin position="1"/>
        <end position="25"/>
    </location>
</feature>
<feature type="domain" description="Bacterial EndoU nuclease" evidence="2">
    <location>
        <begin position="56"/>
        <end position="175"/>
    </location>
</feature>
<dbReference type="EMBL" id="DXHX01000136">
    <property type="protein sequence ID" value="HIV75374.1"/>
    <property type="molecule type" value="Genomic_DNA"/>
</dbReference>
<sequence>MKRIFQLSMALLLSISLLYGCSALDELLGDTNEANIVQDVTPIDALEYTDNFRPNALAHILEGELNRKGQAVGFHYDHLPSKKGEILEGTKTDSDEHGVYEAEVMVEDVEKQSNKGKSTFFPDDWDSQDVVDAINEAYDEREYIQGNTYEGLTEEGIIIQMYLDDNEKIISAFPVYEG</sequence>
<reference evidence="3" key="2">
    <citation type="submission" date="2021-04" db="EMBL/GenBank/DDBJ databases">
        <authorList>
            <person name="Gilroy R."/>
        </authorList>
    </citation>
    <scope>NUCLEOTIDE SEQUENCE</scope>
    <source>
        <strain evidence="3">CHK169-2315</strain>
    </source>
</reference>
<name>A0A9D1PN92_9BACI</name>
<dbReference type="PROSITE" id="PS51257">
    <property type="entry name" value="PROKAR_LIPOPROTEIN"/>
    <property type="match status" value="1"/>
</dbReference>
<dbReference type="Proteomes" id="UP000823937">
    <property type="component" value="Unassembled WGS sequence"/>
</dbReference>
<dbReference type="AlphaFoldDB" id="A0A9D1PN92"/>
<proteinExistence type="predicted"/>
<protein>
    <submittedName>
        <fullName evidence="3">EndoU domain-containing protein</fullName>
    </submittedName>
</protein>
<evidence type="ECO:0000256" key="1">
    <source>
        <dbReference type="SAM" id="SignalP"/>
    </source>
</evidence>
<keyword evidence="1" id="KW-0732">Signal</keyword>
<evidence type="ECO:0000313" key="3">
    <source>
        <dbReference type="EMBL" id="HIV75374.1"/>
    </source>
</evidence>